<keyword evidence="7" id="KW-1185">Reference proteome</keyword>
<sequence length="923" mass="101492">MSAAVSPAPFERSRNQESNLVYKSGPLFISSKGLGWKSWKRRWFILTCTSLVFFKNDPNAVLHKGSDVNLTLGCIDLNNSGRVDVRAEKKLLTVLFPDERVYTLKAETIEDVDEWKDALERALEAAPNAALVAGQHTTFCHNSYDLFEGSAEHRRDRRAVKSLVIGSPILLALEDIDGSPSFLEKALSFIEIHGVGVEGILRQCADVDDVDRRVKEYEQGRNQFTPDEDAHVISDCIKHVLRKLPSPPVSAPCCTALLEAHRLERKESRVNAMRTAISNTSPGPNRQLLQRLLRMMRAVSAHAAQNRMTASAVAACIAPLLLRPLLAGECELDDNCDVTADNETQLLAATAAANNAVAILTTLLEDYDSIFEEEDVQRGPLSSQRYGGGHMEARASDASSEDDDDDEASHVICDVDGGYHDAPNNLQEDIDVDAERALSGTFSESSGNLGSNPFHHKVFERHNSDYEVSAGFGSLTSRKGSTKPWCQSVNLGIDEQSNVAPALRLENRGGLNISKKGCEGSPWGDSRSPPFSNTQSRGNGPNVKGKPCGSTSSPKRTSLWGFSSANTKTSNMDVNDSSGEEDLAIHHLEVIRNDLRNRIAKEAKDNASLQAHLERKKQELHERRVALEQDVTRLQDQLQTERDLRVALETGLGVSAAQLSAAETFDSKTQAEVEEIAAVEANVKHLKQKMADLHLQLNQQHQCVSLAGSSEYQHCVQNFQSEQRPLQQELNATLVLCHHEKQRNKQMECKGGQQDEEAAALEHIVAQQRNALAEAKEALMAERERGANWQCHSSPQPGISVTSDRQTLQPPAGPSAAGRQFAWRYQPDPLNVLDNSNADHKRASPANASEVDHVNGMRLPLDSEVHVPSQQQSPTASAALLQLATRLNFFKERRSQLMDQLNSLDPSLVPSSFSSHDLIPTPP</sequence>
<evidence type="ECO:0008006" key="8">
    <source>
        <dbReference type="Google" id="ProtNLM"/>
    </source>
</evidence>
<evidence type="ECO:0000259" key="5">
    <source>
        <dbReference type="PROSITE" id="PS50238"/>
    </source>
</evidence>
<feature type="region of interest" description="Disordered" evidence="3">
    <location>
        <begin position="829"/>
        <end position="849"/>
    </location>
</feature>
<name>A0ABP0X181_9BRYO</name>
<dbReference type="InterPro" id="IPR001849">
    <property type="entry name" value="PH_domain"/>
</dbReference>
<dbReference type="SMART" id="SM00233">
    <property type="entry name" value="PH"/>
    <property type="match status" value="1"/>
</dbReference>
<reference evidence="6" key="1">
    <citation type="submission" date="2024-02" db="EMBL/GenBank/DDBJ databases">
        <authorList>
            <consortium name="ELIXIR-Norway"/>
            <consortium name="Elixir Norway"/>
        </authorList>
    </citation>
    <scope>NUCLEOTIDE SEQUENCE</scope>
</reference>
<dbReference type="Pfam" id="PF14389">
    <property type="entry name" value="Lzipper-MIP1"/>
    <property type="match status" value="1"/>
</dbReference>
<dbReference type="SUPFAM" id="SSF48350">
    <property type="entry name" value="GTPase activation domain, GAP"/>
    <property type="match status" value="1"/>
</dbReference>
<evidence type="ECO:0000256" key="2">
    <source>
        <dbReference type="SAM" id="Coils"/>
    </source>
</evidence>
<feature type="domain" description="Rho-GAP" evidence="5">
    <location>
        <begin position="171"/>
        <end position="371"/>
    </location>
</feature>
<feature type="region of interest" description="Disordered" evidence="3">
    <location>
        <begin position="514"/>
        <end position="578"/>
    </location>
</feature>
<dbReference type="PANTHER" id="PTHR46265:SF2">
    <property type="entry name" value="RHO GTPASE-ACTIVATING PROTEIN 7"/>
    <property type="match status" value="1"/>
</dbReference>
<dbReference type="InterPro" id="IPR000198">
    <property type="entry name" value="RhoGAP_dom"/>
</dbReference>
<keyword evidence="1" id="KW-0343">GTPase activation</keyword>
<feature type="region of interest" description="Disordered" evidence="3">
    <location>
        <begin position="789"/>
        <end position="817"/>
    </location>
</feature>
<evidence type="ECO:0000313" key="6">
    <source>
        <dbReference type="EMBL" id="CAK9272869.1"/>
    </source>
</evidence>
<feature type="coiled-coil region" evidence="2">
    <location>
        <begin position="669"/>
        <end position="696"/>
    </location>
</feature>
<feature type="domain" description="PH" evidence="4">
    <location>
        <begin position="20"/>
        <end position="124"/>
    </location>
</feature>
<evidence type="ECO:0000313" key="7">
    <source>
        <dbReference type="Proteomes" id="UP001497444"/>
    </source>
</evidence>
<dbReference type="PROSITE" id="PS50238">
    <property type="entry name" value="RHOGAP"/>
    <property type="match status" value="1"/>
</dbReference>
<keyword evidence="2" id="KW-0175">Coiled coil</keyword>
<organism evidence="6 7">
    <name type="scientific">Sphagnum jensenii</name>
    <dbReference type="NCBI Taxonomy" id="128206"/>
    <lineage>
        <taxon>Eukaryota</taxon>
        <taxon>Viridiplantae</taxon>
        <taxon>Streptophyta</taxon>
        <taxon>Embryophyta</taxon>
        <taxon>Bryophyta</taxon>
        <taxon>Sphagnophytina</taxon>
        <taxon>Sphagnopsida</taxon>
        <taxon>Sphagnales</taxon>
        <taxon>Sphagnaceae</taxon>
        <taxon>Sphagnum</taxon>
    </lineage>
</organism>
<evidence type="ECO:0000256" key="3">
    <source>
        <dbReference type="SAM" id="MobiDB-lite"/>
    </source>
</evidence>
<accession>A0ABP0X181</accession>
<feature type="region of interest" description="Disordered" evidence="3">
    <location>
        <begin position="375"/>
        <end position="409"/>
    </location>
</feature>
<evidence type="ECO:0000259" key="4">
    <source>
        <dbReference type="PROSITE" id="PS50003"/>
    </source>
</evidence>
<feature type="compositionally biased region" description="Polar residues" evidence="3">
    <location>
        <begin position="549"/>
        <end position="577"/>
    </location>
</feature>
<feature type="coiled-coil region" evidence="2">
    <location>
        <begin position="758"/>
        <end position="785"/>
    </location>
</feature>
<protein>
    <recommendedName>
        <fullName evidence="8">Rho GTPase-activating protein 7</fullName>
    </recommendedName>
</protein>
<dbReference type="PANTHER" id="PTHR46265">
    <property type="entry name" value="RHO GTPASE-ACTIVATING PROTEIN 7"/>
    <property type="match status" value="1"/>
</dbReference>
<dbReference type="InterPro" id="IPR025757">
    <property type="entry name" value="MIP1_Leuzipper"/>
</dbReference>
<evidence type="ECO:0000256" key="1">
    <source>
        <dbReference type="ARBA" id="ARBA00022468"/>
    </source>
</evidence>
<proteinExistence type="predicted"/>
<dbReference type="Pfam" id="PF00169">
    <property type="entry name" value="PH"/>
    <property type="match status" value="1"/>
</dbReference>
<dbReference type="Gene3D" id="2.30.29.30">
    <property type="entry name" value="Pleckstrin-homology domain (PH domain)/Phosphotyrosine-binding domain (PTB)"/>
    <property type="match status" value="1"/>
</dbReference>
<dbReference type="SUPFAM" id="SSF50729">
    <property type="entry name" value="PH domain-like"/>
    <property type="match status" value="1"/>
</dbReference>
<dbReference type="Gene3D" id="1.10.555.10">
    <property type="entry name" value="Rho GTPase activation protein"/>
    <property type="match status" value="1"/>
</dbReference>
<dbReference type="PROSITE" id="PS50003">
    <property type="entry name" value="PH_DOMAIN"/>
    <property type="match status" value="1"/>
</dbReference>
<dbReference type="SMART" id="SM00324">
    <property type="entry name" value="RhoGAP"/>
    <property type="match status" value="1"/>
</dbReference>
<feature type="compositionally biased region" description="Polar residues" evidence="3">
    <location>
        <begin position="529"/>
        <end position="539"/>
    </location>
</feature>
<dbReference type="InterPro" id="IPR052799">
    <property type="entry name" value="Rho_GAP_Regulators"/>
</dbReference>
<feature type="coiled-coil region" evidence="2">
    <location>
        <begin position="592"/>
        <end position="644"/>
    </location>
</feature>
<dbReference type="InterPro" id="IPR008936">
    <property type="entry name" value="Rho_GTPase_activation_prot"/>
</dbReference>
<dbReference type="Proteomes" id="UP001497444">
    <property type="component" value="Chromosome 5"/>
</dbReference>
<dbReference type="EMBL" id="OZ020100">
    <property type="protein sequence ID" value="CAK9272869.1"/>
    <property type="molecule type" value="Genomic_DNA"/>
</dbReference>
<gene>
    <name evidence="6" type="ORF">CSSPJE1EN1_LOCUS18347</name>
</gene>
<dbReference type="CDD" id="cd00159">
    <property type="entry name" value="RhoGAP"/>
    <property type="match status" value="1"/>
</dbReference>
<feature type="compositionally biased region" description="Polar residues" evidence="3">
    <location>
        <begin position="790"/>
        <end position="809"/>
    </location>
</feature>
<dbReference type="InterPro" id="IPR011993">
    <property type="entry name" value="PH-like_dom_sf"/>
</dbReference>
<dbReference type="CDD" id="cd00821">
    <property type="entry name" value="PH"/>
    <property type="match status" value="1"/>
</dbReference>
<dbReference type="Pfam" id="PF00620">
    <property type="entry name" value="RhoGAP"/>
    <property type="match status" value="1"/>
</dbReference>